<organism evidence="1 2">
    <name type="scientific">Ramlibacter pinisoli</name>
    <dbReference type="NCBI Taxonomy" id="2682844"/>
    <lineage>
        <taxon>Bacteria</taxon>
        <taxon>Pseudomonadati</taxon>
        <taxon>Pseudomonadota</taxon>
        <taxon>Betaproteobacteria</taxon>
        <taxon>Burkholderiales</taxon>
        <taxon>Comamonadaceae</taxon>
        <taxon>Ramlibacter</taxon>
    </lineage>
</organism>
<sequence length="388" mass="42620">MQVRLPQADGSVKSYRLQANPIRPDGLPPPFSRTVYAAAHVVVDPLETVDPWDASPRIDWERTLAFREHLYRLGFKVAEAMDTAQRGMGVDWPVARELIQRSVRHARSVGGDLACGVGTDQLPADASLTLDKVEAAYREQLGVVEAEGGQVILMCSRALARCARGSEDYLAMYGRLLRDASRPVVLHWLGEMFDPALRGYWGSTDIPQALDTVASVIAENRGKVEGIKVSLLDARWERELRKRLPPGVKMYTGDDFNYAELIAGDDTGYSHGLLGIFDPIAPVAAVALAELAAGRVDRFRELLDPTVHLSREIFRAPTRHYKAGVVFLAWLNGHQDHFSMAGGLQSARGAAHFAKVFELADACGVLTDPELASLRMKRYLSVACGISD</sequence>
<dbReference type="RefSeq" id="WP_157399708.1">
    <property type="nucleotide sequence ID" value="NZ_WSEL01000009.1"/>
</dbReference>
<dbReference type="EMBL" id="WSEL01000009">
    <property type="protein sequence ID" value="MVQ31683.1"/>
    <property type="molecule type" value="Genomic_DNA"/>
</dbReference>
<dbReference type="Gene3D" id="3.20.20.70">
    <property type="entry name" value="Aldolase class I"/>
    <property type="match status" value="1"/>
</dbReference>
<evidence type="ECO:0000313" key="2">
    <source>
        <dbReference type="Proteomes" id="UP000469385"/>
    </source>
</evidence>
<evidence type="ECO:0000313" key="1">
    <source>
        <dbReference type="EMBL" id="MVQ31683.1"/>
    </source>
</evidence>
<dbReference type="Pfam" id="PF06187">
    <property type="entry name" value="DUF993"/>
    <property type="match status" value="1"/>
</dbReference>
<dbReference type="Proteomes" id="UP000469385">
    <property type="component" value="Unassembled WGS sequence"/>
</dbReference>
<dbReference type="InterPro" id="IPR009334">
    <property type="entry name" value="DUF993"/>
</dbReference>
<dbReference type="InterPro" id="IPR013785">
    <property type="entry name" value="Aldolase_TIM"/>
</dbReference>
<name>A0A6N8J0A6_9BURK</name>
<gene>
    <name evidence="1" type="ORF">GON04_19650</name>
</gene>
<keyword evidence="2" id="KW-1185">Reference proteome</keyword>
<comment type="caution">
    <text evidence="1">The sequence shown here is derived from an EMBL/GenBank/DDBJ whole genome shotgun (WGS) entry which is preliminary data.</text>
</comment>
<reference evidence="1 2" key="1">
    <citation type="submission" date="2019-12" db="EMBL/GenBank/DDBJ databases">
        <authorList>
            <person name="Huq M.A."/>
        </authorList>
    </citation>
    <scope>NUCLEOTIDE SEQUENCE [LARGE SCALE GENOMIC DNA]</scope>
    <source>
        <strain evidence="1 2">MAH-25</strain>
    </source>
</reference>
<accession>A0A6N8J0A6</accession>
<dbReference type="AlphaFoldDB" id="A0A6N8J0A6"/>
<protein>
    <submittedName>
        <fullName evidence="1">DUF993 family protein</fullName>
    </submittedName>
</protein>
<proteinExistence type="predicted"/>
<dbReference type="SUPFAM" id="SSF51569">
    <property type="entry name" value="Aldolase"/>
    <property type="match status" value="1"/>
</dbReference>